<dbReference type="InterPro" id="IPR035919">
    <property type="entry name" value="EAL_sf"/>
</dbReference>
<dbReference type="InterPro" id="IPR001610">
    <property type="entry name" value="PAC"/>
</dbReference>
<dbReference type="InterPro" id="IPR052155">
    <property type="entry name" value="Biofilm_reg_signaling"/>
</dbReference>
<dbReference type="InterPro" id="IPR001633">
    <property type="entry name" value="EAL_dom"/>
</dbReference>
<dbReference type="CDD" id="cd01948">
    <property type="entry name" value="EAL"/>
    <property type="match status" value="1"/>
</dbReference>
<feature type="modified residue" description="4-aspartylphosphate" evidence="1">
    <location>
        <position position="95"/>
    </location>
</feature>
<dbReference type="SUPFAM" id="SSF55073">
    <property type="entry name" value="Nucleotide cyclase"/>
    <property type="match status" value="1"/>
</dbReference>
<dbReference type="SMART" id="SM00052">
    <property type="entry name" value="EAL"/>
    <property type="match status" value="1"/>
</dbReference>
<dbReference type="Gene3D" id="3.30.70.270">
    <property type="match status" value="1"/>
</dbReference>
<dbReference type="Proteomes" id="UP000516369">
    <property type="component" value="Chromosome"/>
</dbReference>
<protein>
    <submittedName>
        <fullName evidence="6">EAL domain-containing protein</fullName>
    </submittedName>
</protein>
<dbReference type="NCBIfam" id="TIGR00229">
    <property type="entry name" value="sensory_box"/>
    <property type="match status" value="1"/>
</dbReference>
<organism evidence="6 7">
    <name type="scientific">Defluviicoccus vanus</name>
    <dbReference type="NCBI Taxonomy" id="111831"/>
    <lineage>
        <taxon>Bacteria</taxon>
        <taxon>Pseudomonadati</taxon>
        <taxon>Pseudomonadota</taxon>
        <taxon>Alphaproteobacteria</taxon>
        <taxon>Rhodospirillales</taxon>
        <taxon>Rhodospirillaceae</taxon>
        <taxon>Defluviicoccus</taxon>
    </lineage>
</organism>
<dbReference type="InterPro" id="IPR035965">
    <property type="entry name" value="PAS-like_dom_sf"/>
</dbReference>
<dbReference type="FunFam" id="3.20.20.450:FF:000001">
    <property type="entry name" value="Cyclic di-GMP phosphodiesterase yahA"/>
    <property type="match status" value="1"/>
</dbReference>
<keyword evidence="7" id="KW-1185">Reference proteome</keyword>
<dbReference type="PROSITE" id="PS50113">
    <property type="entry name" value="PAC"/>
    <property type="match status" value="1"/>
</dbReference>
<dbReference type="RefSeq" id="WP_190262127.1">
    <property type="nucleotide sequence ID" value="NZ_CP053923.1"/>
</dbReference>
<evidence type="ECO:0000259" key="2">
    <source>
        <dbReference type="PROSITE" id="PS50110"/>
    </source>
</evidence>
<dbReference type="KEGG" id="dvn:HQ394_04070"/>
<dbReference type="PROSITE" id="PS50110">
    <property type="entry name" value="RESPONSE_REGULATORY"/>
    <property type="match status" value="1"/>
</dbReference>
<dbReference type="Gene3D" id="3.30.450.20">
    <property type="entry name" value="PAS domain"/>
    <property type="match status" value="1"/>
</dbReference>
<dbReference type="InterPro" id="IPR029787">
    <property type="entry name" value="Nucleotide_cyclase"/>
</dbReference>
<proteinExistence type="predicted"/>
<dbReference type="PANTHER" id="PTHR44757">
    <property type="entry name" value="DIGUANYLATE CYCLASE DGCP"/>
    <property type="match status" value="1"/>
</dbReference>
<dbReference type="NCBIfam" id="TIGR00254">
    <property type="entry name" value="GGDEF"/>
    <property type="match status" value="2"/>
</dbReference>
<evidence type="ECO:0000259" key="3">
    <source>
        <dbReference type="PROSITE" id="PS50113"/>
    </source>
</evidence>
<feature type="domain" description="PAC" evidence="3">
    <location>
        <begin position="252"/>
        <end position="304"/>
    </location>
</feature>
<dbReference type="CDD" id="cd01949">
    <property type="entry name" value="GGDEF"/>
    <property type="match status" value="1"/>
</dbReference>
<evidence type="ECO:0000313" key="6">
    <source>
        <dbReference type="EMBL" id="QNT68692.1"/>
    </source>
</evidence>
<dbReference type="PANTHER" id="PTHR44757:SF2">
    <property type="entry name" value="BIOFILM ARCHITECTURE MAINTENANCE PROTEIN MBAA"/>
    <property type="match status" value="1"/>
</dbReference>
<dbReference type="SUPFAM" id="SSF55785">
    <property type="entry name" value="PYP-like sensor domain (PAS domain)"/>
    <property type="match status" value="1"/>
</dbReference>
<evidence type="ECO:0000259" key="4">
    <source>
        <dbReference type="PROSITE" id="PS50883"/>
    </source>
</evidence>
<dbReference type="EMBL" id="CP053923">
    <property type="protein sequence ID" value="QNT68692.1"/>
    <property type="molecule type" value="Genomic_DNA"/>
</dbReference>
<dbReference type="GO" id="GO:0000160">
    <property type="term" value="P:phosphorelay signal transduction system"/>
    <property type="evidence" value="ECO:0007669"/>
    <property type="project" value="InterPro"/>
</dbReference>
<dbReference type="PROSITE" id="PS50887">
    <property type="entry name" value="GGDEF"/>
    <property type="match status" value="1"/>
</dbReference>
<feature type="domain" description="GGDEF" evidence="5">
    <location>
        <begin position="336"/>
        <end position="487"/>
    </location>
</feature>
<dbReference type="InterPro" id="IPR011006">
    <property type="entry name" value="CheY-like_superfamily"/>
</dbReference>
<dbReference type="SUPFAM" id="SSF141868">
    <property type="entry name" value="EAL domain-like"/>
    <property type="match status" value="1"/>
</dbReference>
<dbReference type="InterPro" id="IPR000700">
    <property type="entry name" value="PAS-assoc_C"/>
</dbReference>
<keyword evidence="1" id="KW-0597">Phosphoprotein</keyword>
<evidence type="ECO:0000259" key="5">
    <source>
        <dbReference type="PROSITE" id="PS50887"/>
    </source>
</evidence>
<dbReference type="Pfam" id="PF08447">
    <property type="entry name" value="PAS_3"/>
    <property type="match status" value="1"/>
</dbReference>
<evidence type="ECO:0000256" key="1">
    <source>
        <dbReference type="PROSITE-ProRule" id="PRU00169"/>
    </source>
</evidence>
<dbReference type="SUPFAM" id="SSF52172">
    <property type="entry name" value="CheY-like"/>
    <property type="match status" value="1"/>
</dbReference>
<feature type="domain" description="Response regulatory" evidence="2">
    <location>
        <begin position="13"/>
        <end position="164"/>
    </location>
</feature>
<feature type="domain" description="EAL" evidence="4">
    <location>
        <begin position="496"/>
        <end position="750"/>
    </location>
</feature>
<dbReference type="InterPro" id="IPR000014">
    <property type="entry name" value="PAS"/>
</dbReference>
<evidence type="ECO:0000313" key="7">
    <source>
        <dbReference type="Proteomes" id="UP000516369"/>
    </source>
</evidence>
<dbReference type="Gene3D" id="3.20.20.450">
    <property type="entry name" value="EAL domain"/>
    <property type="match status" value="1"/>
</dbReference>
<dbReference type="AlphaFoldDB" id="A0A7H1MZ06"/>
<dbReference type="InterPro" id="IPR001789">
    <property type="entry name" value="Sig_transdc_resp-reg_receiver"/>
</dbReference>
<dbReference type="Pfam" id="PF00990">
    <property type="entry name" value="GGDEF"/>
    <property type="match status" value="2"/>
</dbReference>
<dbReference type="Gene3D" id="3.40.50.2300">
    <property type="match status" value="1"/>
</dbReference>
<name>A0A7H1MZ06_9PROT</name>
<dbReference type="InterPro" id="IPR013655">
    <property type="entry name" value="PAS_fold_3"/>
</dbReference>
<accession>A0A7H1MZ06</accession>
<dbReference type="SMART" id="SM00086">
    <property type="entry name" value="PAC"/>
    <property type="match status" value="1"/>
</dbReference>
<dbReference type="CDD" id="cd00130">
    <property type="entry name" value="PAS"/>
    <property type="match status" value="1"/>
</dbReference>
<dbReference type="InterPro" id="IPR043128">
    <property type="entry name" value="Rev_trsase/Diguanyl_cyclase"/>
</dbReference>
<dbReference type="SMART" id="SM00267">
    <property type="entry name" value="GGDEF"/>
    <property type="match status" value="1"/>
</dbReference>
<dbReference type="Pfam" id="PF00563">
    <property type="entry name" value="EAL"/>
    <property type="match status" value="1"/>
</dbReference>
<sequence length="764" mass="86037">MIPDNEKNVSAPRILIADDEQGILDEYASILAGPAEPDDRQSKLADLEAELFGNTQEQPQQPQFSLCLCRQGDEAVRAVEDSIREGRPFAIAFLDVRMPPGRDGVNAAERIRKLDGEINIVFVTGYSDISPDQIHSRVPPPDKLLYCQKPIHASELRQLAYTLSAKWLAHRNLQTTRQTLEQVVASTSVVVYSSAPARDQSPALVSDNVSRHFGWDPASFLSDPRFWIERVHSEDLPRVYAALEQIHQLEEVSIEYRWRNSSGEYRWVSDRMRILRDASGRALELVGCWFDITERRDAEARIRQLAYFDTVTGLPNRLLMEDLLQHGLAMAERYRHRLAVLFLDVDNFKRINDTLGHHSGDALLREVAKRLLSCVRKSDLLLRQGEVENLLAEQQHESVSRLGGDEFVLILSKITDAVDADRVAVRIAEALSQPFIFEEDEVSITATIGISVYPDDGTSASTLLKHADMAMYHAKEQGRNCHRFFSETMRIPAARRFSIETKLSKALERGEFVLFYQPRIDIASLRVVGMEALLRWQQPDEGFVMPGEFIPMAEENGLILPIGDWVLQEACRQTAAWHAADLPPLVVSINLSTVQFRHRLLADRLAQVLADTGIDPSLIELELTESVLMEDTKLSAFLLSRIKDLGLKVAIDDFGTGYSSFSYLKRFALNTLKIDTSFVSDLNKDPGDEAIVSAMIALAHQLGLQVVAEGVEETHQLDFLRSRGCDEAQGYLFSRPVAAADFEQWVRDRERCAQFTGRPRAIGT</sequence>
<reference evidence="6 7" key="1">
    <citation type="submission" date="2020-05" db="EMBL/GenBank/DDBJ databases">
        <title>Complete closed genome sequence of Defluviicoccus vanus.</title>
        <authorList>
            <person name="Bessarab I."/>
            <person name="Arumugam K."/>
            <person name="Maszenan A.M."/>
            <person name="Seviour R.J."/>
            <person name="Williams R.B."/>
        </authorList>
    </citation>
    <scope>NUCLEOTIDE SEQUENCE [LARGE SCALE GENOMIC DNA]</scope>
    <source>
        <strain evidence="6 7">Ben 114</strain>
    </source>
</reference>
<dbReference type="InterPro" id="IPR000160">
    <property type="entry name" value="GGDEF_dom"/>
</dbReference>
<gene>
    <name evidence="6" type="ORF">HQ394_04070</name>
</gene>
<dbReference type="PROSITE" id="PS50883">
    <property type="entry name" value="EAL"/>
    <property type="match status" value="1"/>
</dbReference>